<keyword evidence="1" id="KW-0808">Transferase</keyword>
<sequence length="275" mass="32055">MIKRRIYKHKLIFKRRIKQKSEIDKILYFKNDMLMSLLKAFQLTKSNTHTKEDLAAFESVENYRKKLLDDPTEVTYEVFSLDKKELVQNICMKAVSTKKWCQFLYYLVKSVDNANVLEIGTNLGVSGSYILEAMKPGNGKFISMEGLPKLCEISSKRFSEIVSPSRFEILQGLYDHTFPQLISNGEKFDILFIDGNHKKEPTLEYFRKLKSSSIGNKALFVFDDIYWSEGMKEAWQIIRNDEDVNFSIDLYEQGVVIIDKNETSKGEKFDLHLAY</sequence>
<dbReference type="SUPFAM" id="SSF53335">
    <property type="entry name" value="S-adenosyl-L-methionine-dependent methyltransferases"/>
    <property type="match status" value="1"/>
</dbReference>
<protein>
    <submittedName>
        <fullName evidence="1">Class I SAM-dependent methyltransferase</fullName>
    </submittedName>
</protein>
<dbReference type="RefSeq" id="WP_202245300.1">
    <property type="nucleotide sequence ID" value="NZ_JAESIY010000008.1"/>
</dbReference>
<dbReference type="Pfam" id="PF13578">
    <property type="entry name" value="Methyltransf_24"/>
    <property type="match status" value="1"/>
</dbReference>
<organism evidence="1 2">
    <name type="scientific">Fulvivirga sediminis</name>
    <dbReference type="NCBI Taxonomy" id="2803949"/>
    <lineage>
        <taxon>Bacteria</taxon>
        <taxon>Pseudomonadati</taxon>
        <taxon>Bacteroidota</taxon>
        <taxon>Cytophagia</taxon>
        <taxon>Cytophagales</taxon>
        <taxon>Fulvivirgaceae</taxon>
        <taxon>Fulvivirga</taxon>
    </lineage>
</organism>
<gene>
    <name evidence="1" type="ORF">JL102_15285</name>
</gene>
<evidence type="ECO:0000313" key="1">
    <source>
        <dbReference type="EMBL" id="MBL3657510.1"/>
    </source>
</evidence>
<proteinExistence type="predicted"/>
<reference evidence="1" key="1">
    <citation type="submission" date="2021-01" db="EMBL/GenBank/DDBJ databases">
        <title>Fulvivirga kasyanovii gen. nov., sp nov., a novel member of the phylum Bacteroidetes isolated from seawater in a mussel farm.</title>
        <authorList>
            <person name="Zhao L.-H."/>
            <person name="Wang Z.-J."/>
        </authorList>
    </citation>
    <scope>NUCLEOTIDE SEQUENCE</scope>
    <source>
        <strain evidence="1">2943</strain>
    </source>
</reference>
<dbReference type="Gene3D" id="3.40.50.150">
    <property type="entry name" value="Vaccinia Virus protein VP39"/>
    <property type="match status" value="1"/>
</dbReference>
<dbReference type="EMBL" id="JAESIY010000008">
    <property type="protein sequence ID" value="MBL3657510.1"/>
    <property type="molecule type" value="Genomic_DNA"/>
</dbReference>
<dbReference type="GO" id="GO:0008168">
    <property type="term" value="F:methyltransferase activity"/>
    <property type="evidence" value="ECO:0007669"/>
    <property type="project" value="UniProtKB-KW"/>
</dbReference>
<keyword evidence="1" id="KW-0489">Methyltransferase</keyword>
<dbReference type="AlphaFoldDB" id="A0A937FAX1"/>
<evidence type="ECO:0000313" key="2">
    <source>
        <dbReference type="Proteomes" id="UP000659388"/>
    </source>
</evidence>
<dbReference type="InterPro" id="IPR029063">
    <property type="entry name" value="SAM-dependent_MTases_sf"/>
</dbReference>
<dbReference type="GO" id="GO:0032259">
    <property type="term" value="P:methylation"/>
    <property type="evidence" value="ECO:0007669"/>
    <property type="project" value="UniProtKB-KW"/>
</dbReference>
<comment type="caution">
    <text evidence="1">The sequence shown here is derived from an EMBL/GenBank/DDBJ whole genome shotgun (WGS) entry which is preliminary data.</text>
</comment>
<keyword evidence="2" id="KW-1185">Reference proteome</keyword>
<accession>A0A937FAX1</accession>
<name>A0A937FAX1_9BACT</name>
<dbReference type="Proteomes" id="UP000659388">
    <property type="component" value="Unassembled WGS sequence"/>
</dbReference>